<evidence type="ECO:0000313" key="2">
    <source>
        <dbReference type="Proteomes" id="UP000308652"/>
    </source>
</evidence>
<organism evidence="1 2">
    <name type="scientific">Crucibulum laeve</name>
    <dbReference type="NCBI Taxonomy" id="68775"/>
    <lineage>
        <taxon>Eukaryota</taxon>
        <taxon>Fungi</taxon>
        <taxon>Dikarya</taxon>
        <taxon>Basidiomycota</taxon>
        <taxon>Agaricomycotina</taxon>
        <taxon>Agaricomycetes</taxon>
        <taxon>Agaricomycetidae</taxon>
        <taxon>Agaricales</taxon>
        <taxon>Agaricineae</taxon>
        <taxon>Nidulariaceae</taxon>
        <taxon>Crucibulum</taxon>
    </lineage>
</organism>
<proteinExistence type="predicted"/>
<dbReference type="Proteomes" id="UP000308652">
    <property type="component" value="Unassembled WGS sequence"/>
</dbReference>
<dbReference type="AlphaFoldDB" id="A0A5C3LZH1"/>
<dbReference type="SUPFAM" id="SSF52047">
    <property type="entry name" value="RNI-like"/>
    <property type="match status" value="1"/>
</dbReference>
<reference evidence="1 2" key="1">
    <citation type="journal article" date="2019" name="Nat. Ecol. Evol.">
        <title>Megaphylogeny resolves global patterns of mushroom evolution.</title>
        <authorList>
            <person name="Varga T."/>
            <person name="Krizsan K."/>
            <person name="Foldi C."/>
            <person name="Dima B."/>
            <person name="Sanchez-Garcia M."/>
            <person name="Sanchez-Ramirez S."/>
            <person name="Szollosi G.J."/>
            <person name="Szarkandi J.G."/>
            <person name="Papp V."/>
            <person name="Albert L."/>
            <person name="Andreopoulos W."/>
            <person name="Angelini C."/>
            <person name="Antonin V."/>
            <person name="Barry K.W."/>
            <person name="Bougher N.L."/>
            <person name="Buchanan P."/>
            <person name="Buyck B."/>
            <person name="Bense V."/>
            <person name="Catcheside P."/>
            <person name="Chovatia M."/>
            <person name="Cooper J."/>
            <person name="Damon W."/>
            <person name="Desjardin D."/>
            <person name="Finy P."/>
            <person name="Geml J."/>
            <person name="Haridas S."/>
            <person name="Hughes K."/>
            <person name="Justo A."/>
            <person name="Karasinski D."/>
            <person name="Kautmanova I."/>
            <person name="Kiss B."/>
            <person name="Kocsube S."/>
            <person name="Kotiranta H."/>
            <person name="LaButti K.M."/>
            <person name="Lechner B.E."/>
            <person name="Liimatainen K."/>
            <person name="Lipzen A."/>
            <person name="Lukacs Z."/>
            <person name="Mihaltcheva S."/>
            <person name="Morgado L.N."/>
            <person name="Niskanen T."/>
            <person name="Noordeloos M.E."/>
            <person name="Ohm R.A."/>
            <person name="Ortiz-Santana B."/>
            <person name="Ovrebo C."/>
            <person name="Racz N."/>
            <person name="Riley R."/>
            <person name="Savchenko A."/>
            <person name="Shiryaev A."/>
            <person name="Soop K."/>
            <person name="Spirin V."/>
            <person name="Szebenyi C."/>
            <person name="Tomsovsky M."/>
            <person name="Tulloss R.E."/>
            <person name="Uehling J."/>
            <person name="Grigoriev I.V."/>
            <person name="Vagvolgyi C."/>
            <person name="Papp T."/>
            <person name="Martin F.M."/>
            <person name="Miettinen O."/>
            <person name="Hibbett D.S."/>
            <person name="Nagy L.G."/>
        </authorList>
    </citation>
    <scope>NUCLEOTIDE SEQUENCE [LARGE SCALE GENOMIC DNA]</scope>
    <source>
        <strain evidence="1 2">CBS 166.37</strain>
    </source>
</reference>
<sequence length="527" mass="59978">MNMDIHQKCPYCHHVIEKALEQPFSELSYPPSTYFTRQGIVPDTSSAEHDAIINDISCGKSQISDIDERIGRLQGILQELEKEKKRMKTYVVERQTIFAPIRRLPADVLGEIFRMVAIDIMCDTKTPLPSISYVSYFWRSVSIELSELWSNVTIVLEPRLSRRNYEGVLETCLSRSNGRPFSFELHADFWGVARDNIFIAVVDLLLSHSRRWKNIFLKIPIQAHDQFLRARDAVPLLESVSLYGERPSPINWFENAPELRTLRLKYMPSPLIRCPWDQITTLHLDGSYTLVKSLYATLTQTSNLQELDIYVSAGRVQLPSDITHPVELQHLKKLSIRSNSAPVQNVGSILSIISATSLDELVVTTDNGVNKKEIIDRVISLVKGSMARKRLTVTLGDDYSVGEALTHLLLEIPGADAALQFEISTCTVEFLEAFMVKSKHLTLPDGIQLYNPFRIRSLGCQETIRDLIVATSNNPGLFKEEVSLDIRRQRGKLSFQRFLNSSQISDRKLYEGEIHITHARLLINEVE</sequence>
<keyword evidence="2" id="KW-1185">Reference proteome</keyword>
<dbReference type="STRING" id="68775.A0A5C3LZH1"/>
<dbReference type="InterPro" id="IPR032675">
    <property type="entry name" value="LRR_dom_sf"/>
</dbReference>
<dbReference type="Gene3D" id="3.80.10.10">
    <property type="entry name" value="Ribonuclease Inhibitor"/>
    <property type="match status" value="1"/>
</dbReference>
<evidence type="ECO:0000313" key="1">
    <source>
        <dbReference type="EMBL" id="TFK34181.1"/>
    </source>
</evidence>
<dbReference type="EMBL" id="ML213635">
    <property type="protein sequence ID" value="TFK34181.1"/>
    <property type="molecule type" value="Genomic_DNA"/>
</dbReference>
<name>A0A5C3LZH1_9AGAR</name>
<accession>A0A5C3LZH1</accession>
<dbReference type="OrthoDB" id="2922853at2759"/>
<evidence type="ECO:0008006" key="3">
    <source>
        <dbReference type="Google" id="ProtNLM"/>
    </source>
</evidence>
<gene>
    <name evidence="1" type="ORF">BDQ12DRAFT_715450</name>
</gene>
<protein>
    <recommendedName>
        <fullName evidence="3">F-box domain-containing protein</fullName>
    </recommendedName>
</protein>